<comment type="similarity">
    <text evidence="1 4">Belongs to the plant dirigent protein family.</text>
</comment>
<name>A0A7I8ITP9_SPIIN</name>
<dbReference type="InterPro" id="IPR004265">
    <property type="entry name" value="Dirigent"/>
</dbReference>
<accession>A0A7I8ITP9</accession>
<keyword evidence="4" id="KW-0732">Signal</keyword>
<dbReference type="AlphaFoldDB" id="A0A7I8ITP9"/>
<protein>
    <recommendedName>
        <fullName evidence="4">Dirigent protein</fullName>
    </recommendedName>
</protein>
<evidence type="ECO:0000313" key="6">
    <source>
        <dbReference type="Proteomes" id="UP001189122"/>
    </source>
</evidence>
<gene>
    <name evidence="5" type="ORF">SI7747_05006753</name>
</gene>
<comment type="subcellular location">
    <subcellularLocation>
        <location evidence="4">Secreted</location>
        <location evidence="4">Extracellular space</location>
        <location evidence="4">Apoplast</location>
    </subcellularLocation>
</comment>
<dbReference type="GO" id="GO:0009699">
    <property type="term" value="P:phenylpropanoid biosynthetic process"/>
    <property type="evidence" value="ECO:0007669"/>
    <property type="project" value="UniProtKB-ARBA"/>
</dbReference>
<dbReference type="EMBL" id="CACRZD030000005">
    <property type="protein sequence ID" value="CAA6660334.1"/>
    <property type="molecule type" value="Genomic_DNA"/>
</dbReference>
<dbReference type="Pfam" id="PF03018">
    <property type="entry name" value="Dirigent"/>
    <property type="match status" value="1"/>
</dbReference>
<dbReference type="EMBL" id="LR743592">
    <property type="protein sequence ID" value="CAA2620584.1"/>
    <property type="molecule type" value="Genomic_DNA"/>
</dbReference>
<keyword evidence="6" id="KW-1185">Reference proteome</keyword>
<evidence type="ECO:0000256" key="3">
    <source>
        <dbReference type="ARBA" id="ARBA00022525"/>
    </source>
</evidence>
<dbReference type="Gene3D" id="2.40.480.10">
    <property type="entry name" value="Allene oxide cyclase-like"/>
    <property type="match status" value="1"/>
</dbReference>
<proteinExistence type="inferred from homology"/>
<comment type="function">
    <text evidence="4">Dirigent proteins impart stereoselectivity on the phenoxy radical-coupling reaction, yielding optically active lignans from two molecules of coniferyl alcohol in the biosynthesis of lignans, flavonolignans, and alkaloids and thus plays a central role in plant secondary metabolism.</text>
</comment>
<evidence type="ECO:0000256" key="1">
    <source>
        <dbReference type="ARBA" id="ARBA00010746"/>
    </source>
</evidence>
<sequence length="180" mass="19474">MAGPDPAGAISWLFFFAFLIAAGAQNGFDFGEEKRTHLHFFFHDVVSGSKPTVVRVAGVTSGLRSLNMFGDVMMIDDALTEGPDSTSKLIGRAQGFYAGASQEELALLMAMNYYFVEGDYKGSTLALLGRNSVMSATREMAIIGGSGYFRLARGYAVAKTHSFNVSGDAIVEYNVYVIHR</sequence>
<keyword evidence="4" id="KW-0052">Apoplast</keyword>
<reference evidence="5 6" key="1">
    <citation type="submission" date="2019-12" db="EMBL/GenBank/DDBJ databases">
        <authorList>
            <person name="Scholz U."/>
            <person name="Mascher M."/>
            <person name="Fiebig A."/>
        </authorList>
    </citation>
    <scope>NUCLEOTIDE SEQUENCE</scope>
</reference>
<organism evidence="5">
    <name type="scientific">Spirodela intermedia</name>
    <name type="common">Intermediate duckweed</name>
    <dbReference type="NCBI Taxonomy" id="51605"/>
    <lineage>
        <taxon>Eukaryota</taxon>
        <taxon>Viridiplantae</taxon>
        <taxon>Streptophyta</taxon>
        <taxon>Embryophyta</taxon>
        <taxon>Tracheophyta</taxon>
        <taxon>Spermatophyta</taxon>
        <taxon>Magnoliopsida</taxon>
        <taxon>Liliopsida</taxon>
        <taxon>Araceae</taxon>
        <taxon>Lemnoideae</taxon>
        <taxon>Spirodela</taxon>
    </lineage>
</organism>
<comment type="subunit">
    <text evidence="2 4">Homodimer.</text>
</comment>
<feature type="signal peptide" evidence="4">
    <location>
        <begin position="1"/>
        <end position="24"/>
    </location>
</feature>
<keyword evidence="3 4" id="KW-0964">Secreted</keyword>
<dbReference type="PANTHER" id="PTHR21495">
    <property type="entry name" value="NUCLEOPORIN-RELATED"/>
    <property type="match status" value="1"/>
</dbReference>
<feature type="chain" id="PRO_5029933111" description="Dirigent protein" evidence="4">
    <location>
        <begin position="25"/>
        <end position="180"/>
    </location>
</feature>
<dbReference type="Proteomes" id="UP001189122">
    <property type="component" value="Unassembled WGS sequence"/>
</dbReference>
<evidence type="ECO:0000256" key="2">
    <source>
        <dbReference type="ARBA" id="ARBA00011738"/>
    </source>
</evidence>
<evidence type="ECO:0000313" key="5">
    <source>
        <dbReference type="EMBL" id="CAA2620584.1"/>
    </source>
</evidence>
<dbReference type="InterPro" id="IPR044859">
    <property type="entry name" value="Allene_oxi_cyc_Dirigent"/>
</dbReference>
<dbReference type="GO" id="GO:0048046">
    <property type="term" value="C:apoplast"/>
    <property type="evidence" value="ECO:0007669"/>
    <property type="project" value="UniProtKB-SubCell"/>
</dbReference>
<evidence type="ECO:0000256" key="4">
    <source>
        <dbReference type="RuleBase" id="RU363099"/>
    </source>
</evidence>